<name>A0A1H6ZTR5_9GAMM</name>
<sequence length="188" mass="20766">MSLFDEPVSLEGIKLVKTFAACLASLSEDRQLPQKSFSIWAMPLAESGASEAEMQQVGVWFGKHHQTPPSLPYILLAVRVLKDKGELPPYRIATRQVLEAMEILNAVEKLGIVNGDSAQSLILAGTLAHLALYRKQLPNVDRAYPRTEVEGIARMSDYFADEILDEIQRGEGDLKALEPYLFGTGHEG</sequence>
<protein>
    <submittedName>
        <fullName evidence="1">Uncharacterized protein</fullName>
    </submittedName>
</protein>
<organism evidence="1 2">
    <name type="scientific">Azotobacter beijerinckii</name>
    <dbReference type="NCBI Taxonomy" id="170623"/>
    <lineage>
        <taxon>Bacteria</taxon>
        <taxon>Pseudomonadati</taxon>
        <taxon>Pseudomonadota</taxon>
        <taxon>Gammaproteobacteria</taxon>
        <taxon>Pseudomonadales</taxon>
        <taxon>Pseudomonadaceae</taxon>
        <taxon>Azotobacter</taxon>
    </lineage>
</organism>
<accession>A0A1H6ZTR5</accession>
<dbReference type="AlphaFoldDB" id="A0A1H6ZTR5"/>
<dbReference type="EMBL" id="FNYO01000180">
    <property type="protein sequence ID" value="SEJ56883.1"/>
    <property type="molecule type" value="Genomic_DNA"/>
</dbReference>
<evidence type="ECO:0000313" key="2">
    <source>
        <dbReference type="Proteomes" id="UP000199005"/>
    </source>
</evidence>
<gene>
    <name evidence="1" type="ORF">SAMN04244579_04819</name>
</gene>
<proteinExistence type="predicted"/>
<dbReference type="Proteomes" id="UP000199005">
    <property type="component" value="Unassembled WGS sequence"/>
</dbReference>
<reference evidence="1 2" key="1">
    <citation type="submission" date="2016-10" db="EMBL/GenBank/DDBJ databases">
        <authorList>
            <person name="de Groot N.N."/>
        </authorList>
    </citation>
    <scope>NUCLEOTIDE SEQUENCE [LARGE SCALE GENOMIC DNA]</scope>
    <source>
        <strain evidence="1 2">DSM 1041</strain>
    </source>
</reference>
<dbReference type="RefSeq" id="WP_090903279.1">
    <property type="nucleotide sequence ID" value="NZ_FNYO01000180.1"/>
</dbReference>
<evidence type="ECO:0000313" key="1">
    <source>
        <dbReference type="EMBL" id="SEJ56883.1"/>
    </source>
</evidence>